<gene>
    <name evidence="1" type="ORF">VNI00_006283</name>
</gene>
<dbReference type="AlphaFoldDB" id="A0AAW0D7W7"/>
<organism evidence="1 2">
    <name type="scientific">Paramarasmius palmivorus</name>
    <dbReference type="NCBI Taxonomy" id="297713"/>
    <lineage>
        <taxon>Eukaryota</taxon>
        <taxon>Fungi</taxon>
        <taxon>Dikarya</taxon>
        <taxon>Basidiomycota</taxon>
        <taxon>Agaricomycotina</taxon>
        <taxon>Agaricomycetes</taxon>
        <taxon>Agaricomycetidae</taxon>
        <taxon>Agaricales</taxon>
        <taxon>Marasmiineae</taxon>
        <taxon>Marasmiaceae</taxon>
        <taxon>Paramarasmius</taxon>
    </lineage>
</organism>
<protein>
    <submittedName>
        <fullName evidence="1">Uncharacterized protein</fullName>
    </submittedName>
</protein>
<keyword evidence="2" id="KW-1185">Reference proteome</keyword>
<accession>A0AAW0D7W7</accession>
<dbReference type="Proteomes" id="UP001383192">
    <property type="component" value="Unassembled WGS sequence"/>
</dbReference>
<name>A0AAW0D7W7_9AGAR</name>
<proteinExistence type="predicted"/>
<reference evidence="1 2" key="1">
    <citation type="submission" date="2024-01" db="EMBL/GenBank/DDBJ databases">
        <title>A draft genome for a cacao thread blight-causing isolate of Paramarasmius palmivorus.</title>
        <authorList>
            <person name="Baruah I.K."/>
            <person name="Bukari Y."/>
            <person name="Amoako-Attah I."/>
            <person name="Meinhardt L.W."/>
            <person name="Bailey B.A."/>
            <person name="Cohen S.P."/>
        </authorList>
    </citation>
    <scope>NUCLEOTIDE SEQUENCE [LARGE SCALE GENOMIC DNA]</scope>
    <source>
        <strain evidence="1 2">GH-12</strain>
    </source>
</reference>
<comment type="caution">
    <text evidence="1">The sequence shown here is derived from an EMBL/GenBank/DDBJ whole genome shotgun (WGS) entry which is preliminary data.</text>
</comment>
<dbReference type="EMBL" id="JAYKXP010000018">
    <property type="protein sequence ID" value="KAK7047955.1"/>
    <property type="molecule type" value="Genomic_DNA"/>
</dbReference>
<evidence type="ECO:0000313" key="1">
    <source>
        <dbReference type="EMBL" id="KAK7047955.1"/>
    </source>
</evidence>
<sequence length="480" mass="55344">MSTPRQRRRKRLKGFQAFTKLFSGNNDEAAELREEFADPLSFDQPNSRWREEIMKFVGPAYETPPGPRALLNDYLSWFYKLPYNNQPVAIRLANQAREYGVKLNTWTRYITVKDLLLNPRDIGARARYETILDDLPTRTVVDYDQEHEYPPRDEWIYDCKEAGEKWRFHITEGPQPDRRIKRKEMHEVDLKELDHDIGPKQSVRFVDGEGALVLLVIRDFCTSDAACEWADSVALRNVDDRRSIRLEDAGSIVMSGWSAGSRSSPQFHWARNLLRKASPEQAEKLAYEASWAFALFWNLCKAVLPRPIIEDFETFIRESGIYRMDPGTVGEGPEGMYSIMTEEGWVTFRNVEMAPPCGVFAKNYARATHNESQPHKWAISWTTQRRGDVKDGGHFYNCQYRVRIQAAPNTLIAWQPVQYHATSLQNVDPYDADPAFVQSGLALVTSSRIQGVFLKYMDKKITATQAAEECFRAGYQDDEP</sequence>
<evidence type="ECO:0000313" key="2">
    <source>
        <dbReference type="Proteomes" id="UP001383192"/>
    </source>
</evidence>